<dbReference type="PANTHER" id="PTHR30032">
    <property type="entry name" value="N-ACETYLMURAMOYL-L-ALANINE AMIDASE-RELATED"/>
    <property type="match status" value="1"/>
</dbReference>
<evidence type="ECO:0000256" key="1">
    <source>
        <dbReference type="SAM" id="Phobius"/>
    </source>
</evidence>
<keyword evidence="1" id="KW-0472">Membrane</keyword>
<evidence type="ECO:0000313" key="4">
    <source>
        <dbReference type="Proteomes" id="UP000199820"/>
    </source>
</evidence>
<organism evidence="3 4">
    <name type="scientific">[Clostridium] aminophilum</name>
    <dbReference type="NCBI Taxonomy" id="1526"/>
    <lineage>
        <taxon>Bacteria</taxon>
        <taxon>Bacillati</taxon>
        <taxon>Bacillota</taxon>
        <taxon>Clostridia</taxon>
        <taxon>Lachnospirales</taxon>
        <taxon>Lachnospiraceae</taxon>
    </lineage>
</organism>
<dbReference type="GO" id="GO:0030435">
    <property type="term" value="P:sporulation resulting in formation of a cellular spore"/>
    <property type="evidence" value="ECO:0007669"/>
    <property type="project" value="InterPro"/>
</dbReference>
<keyword evidence="1" id="KW-1133">Transmembrane helix</keyword>
<sequence length="780" mass="85556">MRGTGRPDRNVRTHAAGRKQILFFAGLVLLAFAVLASLSLYRKKESHGTISRKEAGRKLALALKDQEWIDTYPEEYGSLFRDKTAENGGDAEEPAAQNAEWYDGYLTFLAGSGYLEAGEDVHAWADGAFTRGDAMMAAEKVSAGLAEEYRVYGKETEETLSTEAWENFYEKFLLAADPERNVKKTAFTVFGTCKEDAGLGQWQIATSLGILRCEGEEVSGWVDRDVSALVRGNAVIGGGEILSDRIVYSNAWVTREDNNWKVFVGGIVRTFKKLPGIEAEDLNGQNGVLADISLEKGKPKDAVPKKETVEGRILSVSDEEIEIEGVGTIPMAENFHVYKTYGEMREEKTGDMLIGYDLGPVIVENGEACAALIARDLIGDSIRVLIMTDDFSTIFHDMAVLRSEGGLTVTGEGISKSVPAGERFTVRLGDELLRRGRITVRPSTEGKEIELTSINRLQGKPTCRGTVELRSTSEGLLIINELKLEDYLKRVVPSEMPESFPLEALKAQAVTARSFACRQILNNVYSRYGAHVDDSTNCQVYNNIGETGMSNRAVEETAGIMLYDGDEPAQVYYFSTSCGYTTDLNAWGTEDENPDCIAGRYVGSGDPGKDMSKDENFTPFIMKKDGGSYDSSYPMYRWTAEFTGQWAKKRITGIGTIYGFFVEKRAAGGSALKIRVVGSKGEKVIRGMMSIRRILGDAARTYYPNGGGKISGIDILPSAFIHIDETSRTADGDRVFTVWGGGMGHGIGMSQNAAGAMAEQGKTCGEILKFFYKDVDVRKR</sequence>
<dbReference type="GO" id="GO:0030288">
    <property type="term" value="C:outer membrane-bounded periplasmic space"/>
    <property type="evidence" value="ECO:0007669"/>
    <property type="project" value="TreeGrafter"/>
</dbReference>
<dbReference type="InterPro" id="IPR013486">
    <property type="entry name" value="SpoIID/LytB"/>
</dbReference>
<dbReference type="OrthoDB" id="9794671at2"/>
<dbReference type="RefSeq" id="WP_074648039.1">
    <property type="nucleotide sequence ID" value="NZ_FOIL01000002.1"/>
</dbReference>
<evidence type="ECO:0000259" key="2">
    <source>
        <dbReference type="Pfam" id="PF08486"/>
    </source>
</evidence>
<dbReference type="NCBIfam" id="TIGR02669">
    <property type="entry name" value="SpoIID_LytB"/>
    <property type="match status" value="1"/>
</dbReference>
<feature type="transmembrane region" description="Helical" evidence="1">
    <location>
        <begin position="21"/>
        <end position="41"/>
    </location>
</feature>
<evidence type="ECO:0000313" key="3">
    <source>
        <dbReference type="EMBL" id="SES94516.1"/>
    </source>
</evidence>
<dbReference type="STRING" id="1526.SAMN02910262_00677"/>
<dbReference type="AlphaFoldDB" id="A0A1I0AJJ1"/>
<keyword evidence="1" id="KW-0812">Transmembrane</keyword>
<dbReference type="InterPro" id="IPR051922">
    <property type="entry name" value="Bact_Sporulation_Assoc"/>
</dbReference>
<dbReference type="PANTHER" id="PTHR30032:SF4">
    <property type="entry name" value="AMIDASE ENHANCER"/>
    <property type="match status" value="1"/>
</dbReference>
<proteinExistence type="predicted"/>
<accession>A0A1I0AJJ1</accession>
<protein>
    <submittedName>
        <fullName evidence="3">Stage II sporulation protein D</fullName>
    </submittedName>
</protein>
<dbReference type="Pfam" id="PF08486">
    <property type="entry name" value="SpoIID"/>
    <property type="match status" value="1"/>
</dbReference>
<reference evidence="3 4" key="1">
    <citation type="submission" date="2016-10" db="EMBL/GenBank/DDBJ databases">
        <authorList>
            <person name="de Groot N.N."/>
        </authorList>
    </citation>
    <scope>NUCLEOTIDE SEQUENCE [LARGE SCALE GENOMIC DNA]</scope>
    <source>
        <strain evidence="3 4">KH1P1</strain>
    </source>
</reference>
<dbReference type="InterPro" id="IPR013693">
    <property type="entry name" value="SpoIID/LytB_N"/>
</dbReference>
<dbReference type="EMBL" id="FOIL01000002">
    <property type="protein sequence ID" value="SES94516.1"/>
    <property type="molecule type" value="Genomic_DNA"/>
</dbReference>
<gene>
    <name evidence="3" type="ORF">SAMN04487771_100260</name>
</gene>
<dbReference type="Proteomes" id="UP000199820">
    <property type="component" value="Unassembled WGS sequence"/>
</dbReference>
<name>A0A1I0AJJ1_9FIRM</name>
<keyword evidence="4" id="KW-1185">Reference proteome</keyword>
<feature type="domain" description="Sporulation stage II protein D amidase enhancer LytB N-terminal" evidence="2">
    <location>
        <begin position="474"/>
        <end position="562"/>
    </location>
</feature>